<evidence type="ECO:0000259" key="16">
    <source>
        <dbReference type="PROSITE" id="PS50928"/>
    </source>
</evidence>
<dbReference type="InterPro" id="IPR003439">
    <property type="entry name" value="ABC_transporter-like_ATP-bd"/>
</dbReference>
<accession>A0A5C4U389</accession>
<evidence type="ECO:0000259" key="15">
    <source>
        <dbReference type="PROSITE" id="PS50893"/>
    </source>
</evidence>
<sequence length="641" mass="68971">MPKFTWWRSMSVSSRVSLIVLALVALSALLAPVLAPYDPNAISMKGQPPSGEHLFGTDHLGRDVFSRLLYGGRYSLTVGLAATGLALILGAIIGSVAAVSGRLVSETIMRIMDIIMSVPAIALAAVAVVVFRDPERPGFMLLVIVCAIGFVYTPQLTRIVRANVMSEYGEDYVNAAVVSGARAPWILVRHVARNCAAPIMVFATLLVADAIILEASLTFIGAGLQEPVATWGNILSSAQPGVLRGEWWQALFPGIMIMLTVLCLNIVSEGITDAMVAAPKGKVATQATGMLADPVAAHRAQEPALRQRLTDLRTTEATRTDRFVSDPSKPVVLEVKDLCISFPRHGDVNVVDHVSYSVRAGETLGVVGESGCGKSITALAIMGLLDPRAKVSGEILYQGRDLLKMSAKERQGLLGHEMAMIYQDALSALNPSMLIRSQMQQLTSRGGTRSAEELLELVGLDPKRTLESYPHELSGGQRQRVLIAMALTRDPKLIIADEPTTALDVTVQKQVINLLNELREKLGFSMIFVSHDLALVAEVAHSITVMYAGQVVEQGPTTELLTNPQHEYARGLLGSVLSIESGSGRLHQIPGVVPSPQDFPAGDRFAPRSSHPGYGEDIRPVLTPVSEGHFYAALPPQEEQR</sequence>
<dbReference type="SMART" id="SM00382">
    <property type="entry name" value="AAA"/>
    <property type="match status" value="1"/>
</dbReference>
<dbReference type="InterPro" id="IPR025966">
    <property type="entry name" value="OppC_N"/>
</dbReference>
<evidence type="ECO:0000256" key="2">
    <source>
        <dbReference type="ARBA" id="ARBA00004202"/>
    </source>
</evidence>
<name>A0A5C4U389_9CORY</name>
<evidence type="ECO:0000256" key="5">
    <source>
        <dbReference type="ARBA" id="ARBA00022475"/>
    </source>
</evidence>
<dbReference type="PROSITE" id="PS50893">
    <property type="entry name" value="ABC_TRANSPORTER_2"/>
    <property type="match status" value="1"/>
</dbReference>
<evidence type="ECO:0000256" key="6">
    <source>
        <dbReference type="ARBA" id="ARBA00022519"/>
    </source>
</evidence>
<evidence type="ECO:0000256" key="9">
    <source>
        <dbReference type="ARBA" id="ARBA00022840"/>
    </source>
</evidence>
<dbReference type="Pfam" id="PF08352">
    <property type="entry name" value="oligo_HPY"/>
    <property type="match status" value="1"/>
</dbReference>
<proteinExistence type="inferred from homology"/>
<dbReference type="GO" id="GO:0005886">
    <property type="term" value="C:plasma membrane"/>
    <property type="evidence" value="ECO:0007669"/>
    <property type="project" value="UniProtKB-SubCell"/>
</dbReference>
<dbReference type="InterPro" id="IPR013563">
    <property type="entry name" value="Oligopep_ABC_C"/>
</dbReference>
<dbReference type="RefSeq" id="WP_139466091.1">
    <property type="nucleotide sequence ID" value="NZ_VDHJ01000011.1"/>
</dbReference>
<dbReference type="SUPFAM" id="SSF52540">
    <property type="entry name" value="P-loop containing nucleoside triphosphate hydrolases"/>
    <property type="match status" value="1"/>
</dbReference>
<keyword evidence="10" id="KW-1278">Translocase</keyword>
<keyword evidence="12 13" id="KW-0472">Membrane</keyword>
<evidence type="ECO:0000256" key="12">
    <source>
        <dbReference type="ARBA" id="ARBA00023136"/>
    </source>
</evidence>
<evidence type="ECO:0000256" key="3">
    <source>
        <dbReference type="ARBA" id="ARBA00005417"/>
    </source>
</evidence>
<reference evidence="17 18" key="1">
    <citation type="submission" date="2019-06" db="EMBL/GenBank/DDBJ databases">
        <authorList>
            <person name="Li J."/>
        </authorList>
    </citation>
    <scope>NUCLEOTIDE SEQUENCE [LARGE SCALE GENOMIC DNA]</scope>
    <source>
        <strain evidence="17 18">LMG 28165</strain>
    </source>
</reference>
<dbReference type="CDD" id="cd03257">
    <property type="entry name" value="ABC_NikE_OppD_transporters"/>
    <property type="match status" value="1"/>
</dbReference>
<feature type="domain" description="ABC transmembrane type-1" evidence="16">
    <location>
        <begin position="72"/>
        <end position="268"/>
    </location>
</feature>
<evidence type="ECO:0000313" key="18">
    <source>
        <dbReference type="Proteomes" id="UP000312032"/>
    </source>
</evidence>
<feature type="domain" description="ABC transporter" evidence="15">
    <location>
        <begin position="333"/>
        <end position="573"/>
    </location>
</feature>
<dbReference type="CDD" id="cd06261">
    <property type="entry name" value="TM_PBP2"/>
    <property type="match status" value="1"/>
</dbReference>
<keyword evidence="18" id="KW-1185">Reference proteome</keyword>
<keyword evidence="8" id="KW-0547">Nucleotide-binding</keyword>
<dbReference type="EMBL" id="VDHJ01000011">
    <property type="protein sequence ID" value="TNL96068.1"/>
    <property type="molecule type" value="Genomic_DNA"/>
</dbReference>
<evidence type="ECO:0000256" key="4">
    <source>
        <dbReference type="ARBA" id="ARBA00022448"/>
    </source>
</evidence>
<comment type="similarity">
    <text evidence="3">Belongs to the ABC transporter superfamily.</text>
</comment>
<dbReference type="FunFam" id="3.40.50.300:FF:000016">
    <property type="entry name" value="Oligopeptide ABC transporter ATP-binding component"/>
    <property type="match status" value="1"/>
</dbReference>
<keyword evidence="9 17" id="KW-0067">ATP-binding</keyword>
<keyword evidence="6" id="KW-0997">Cell inner membrane</keyword>
<gene>
    <name evidence="17" type="ORF">FHE74_08540</name>
</gene>
<dbReference type="PANTHER" id="PTHR43297">
    <property type="entry name" value="OLIGOPEPTIDE TRANSPORT ATP-BINDING PROTEIN APPD"/>
    <property type="match status" value="1"/>
</dbReference>
<dbReference type="Pfam" id="PF00528">
    <property type="entry name" value="BPD_transp_1"/>
    <property type="match status" value="1"/>
</dbReference>
<dbReference type="GO" id="GO:0016887">
    <property type="term" value="F:ATP hydrolysis activity"/>
    <property type="evidence" value="ECO:0007669"/>
    <property type="project" value="InterPro"/>
</dbReference>
<comment type="caution">
    <text evidence="17">The sequence shown here is derived from an EMBL/GenBank/DDBJ whole genome shotgun (WGS) entry which is preliminary data.</text>
</comment>
<dbReference type="InterPro" id="IPR000515">
    <property type="entry name" value="MetI-like"/>
</dbReference>
<dbReference type="Gene3D" id="3.40.50.300">
    <property type="entry name" value="P-loop containing nucleotide triphosphate hydrolases"/>
    <property type="match status" value="1"/>
</dbReference>
<feature type="transmembrane region" description="Helical" evidence="13">
    <location>
        <begin position="74"/>
        <end position="99"/>
    </location>
</feature>
<evidence type="ECO:0000256" key="10">
    <source>
        <dbReference type="ARBA" id="ARBA00022967"/>
    </source>
</evidence>
<dbReference type="NCBIfam" id="TIGR01727">
    <property type="entry name" value="oligo_HPY"/>
    <property type="match status" value="1"/>
</dbReference>
<dbReference type="InterPro" id="IPR050388">
    <property type="entry name" value="ABC_Ni/Peptide_Import"/>
</dbReference>
<keyword evidence="4 13" id="KW-0813">Transport</keyword>
<feature type="transmembrane region" description="Helical" evidence="13">
    <location>
        <begin position="111"/>
        <end position="131"/>
    </location>
</feature>
<dbReference type="PROSITE" id="PS50928">
    <property type="entry name" value="ABC_TM1"/>
    <property type="match status" value="1"/>
</dbReference>
<dbReference type="SUPFAM" id="SSF161098">
    <property type="entry name" value="MetI-like"/>
    <property type="match status" value="1"/>
</dbReference>
<comment type="subcellular location">
    <subcellularLocation>
        <location evidence="13">Cell membrane</location>
        <topology evidence="13">Multi-pass membrane protein</topology>
    </subcellularLocation>
    <subcellularLocation>
        <location evidence="2">Cell membrane</location>
        <topology evidence="2">Peripheral membrane protein</topology>
    </subcellularLocation>
    <subcellularLocation>
        <location evidence="1">Membrane</location>
        <topology evidence="1">Multi-pass membrane protein</topology>
    </subcellularLocation>
</comment>
<evidence type="ECO:0000256" key="7">
    <source>
        <dbReference type="ARBA" id="ARBA00022692"/>
    </source>
</evidence>
<evidence type="ECO:0000256" key="1">
    <source>
        <dbReference type="ARBA" id="ARBA00004141"/>
    </source>
</evidence>
<feature type="transmembrane region" description="Helical" evidence="13">
    <location>
        <begin position="137"/>
        <end position="153"/>
    </location>
</feature>
<comment type="similarity">
    <text evidence="13">Belongs to the binding-protein-dependent transport system permease family.</text>
</comment>
<dbReference type="InterPro" id="IPR003593">
    <property type="entry name" value="AAA+_ATPase"/>
</dbReference>
<dbReference type="GO" id="GO:0055085">
    <property type="term" value="P:transmembrane transport"/>
    <property type="evidence" value="ECO:0007669"/>
    <property type="project" value="InterPro"/>
</dbReference>
<dbReference type="Pfam" id="PF00005">
    <property type="entry name" value="ABC_tran"/>
    <property type="match status" value="1"/>
</dbReference>
<dbReference type="InterPro" id="IPR017871">
    <property type="entry name" value="ABC_transporter-like_CS"/>
</dbReference>
<keyword evidence="7 13" id="KW-0812">Transmembrane</keyword>
<dbReference type="AlphaFoldDB" id="A0A5C4U389"/>
<feature type="region of interest" description="Disordered" evidence="14">
    <location>
        <begin position="597"/>
        <end position="619"/>
    </location>
</feature>
<evidence type="ECO:0000256" key="11">
    <source>
        <dbReference type="ARBA" id="ARBA00022989"/>
    </source>
</evidence>
<dbReference type="PROSITE" id="PS00211">
    <property type="entry name" value="ABC_TRANSPORTER_1"/>
    <property type="match status" value="1"/>
</dbReference>
<protein>
    <submittedName>
        <fullName evidence="17">Dipeptide/oligopeptide/nickel ABC transporter permease/ATP-binding protein</fullName>
    </submittedName>
</protein>
<evidence type="ECO:0000313" key="17">
    <source>
        <dbReference type="EMBL" id="TNL96068.1"/>
    </source>
</evidence>
<evidence type="ECO:0000256" key="14">
    <source>
        <dbReference type="SAM" id="MobiDB-lite"/>
    </source>
</evidence>
<organism evidence="17 18">
    <name type="scientific">Corynebacterium tapiri</name>
    <dbReference type="NCBI Taxonomy" id="1448266"/>
    <lineage>
        <taxon>Bacteria</taxon>
        <taxon>Bacillati</taxon>
        <taxon>Actinomycetota</taxon>
        <taxon>Actinomycetes</taxon>
        <taxon>Mycobacteriales</taxon>
        <taxon>Corynebacteriaceae</taxon>
        <taxon>Corynebacterium</taxon>
    </lineage>
</organism>
<dbReference type="Pfam" id="PF12911">
    <property type="entry name" value="OppC_N"/>
    <property type="match status" value="1"/>
</dbReference>
<dbReference type="GO" id="GO:0015833">
    <property type="term" value="P:peptide transport"/>
    <property type="evidence" value="ECO:0007669"/>
    <property type="project" value="InterPro"/>
</dbReference>
<evidence type="ECO:0000256" key="8">
    <source>
        <dbReference type="ARBA" id="ARBA00022741"/>
    </source>
</evidence>
<dbReference type="PANTHER" id="PTHR43297:SF14">
    <property type="entry name" value="ATPASE AAA-TYPE CORE DOMAIN-CONTAINING PROTEIN"/>
    <property type="match status" value="1"/>
</dbReference>
<dbReference type="Proteomes" id="UP000312032">
    <property type="component" value="Unassembled WGS sequence"/>
</dbReference>
<dbReference type="InterPro" id="IPR027417">
    <property type="entry name" value="P-loop_NTPase"/>
</dbReference>
<dbReference type="OrthoDB" id="8036461at2"/>
<dbReference type="InterPro" id="IPR035906">
    <property type="entry name" value="MetI-like_sf"/>
</dbReference>
<dbReference type="GO" id="GO:0005524">
    <property type="term" value="F:ATP binding"/>
    <property type="evidence" value="ECO:0007669"/>
    <property type="project" value="UniProtKB-KW"/>
</dbReference>
<evidence type="ECO:0000256" key="13">
    <source>
        <dbReference type="RuleBase" id="RU363032"/>
    </source>
</evidence>
<keyword evidence="5" id="KW-1003">Cell membrane</keyword>
<keyword evidence="11 13" id="KW-1133">Transmembrane helix</keyword>
<dbReference type="Gene3D" id="1.10.3720.10">
    <property type="entry name" value="MetI-like"/>
    <property type="match status" value="1"/>
</dbReference>